<keyword evidence="3" id="KW-1185">Reference proteome</keyword>
<dbReference type="Pfam" id="PF00651">
    <property type="entry name" value="BTB"/>
    <property type="match status" value="1"/>
</dbReference>
<dbReference type="Pfam" id="PF26522">
    <property type="entry name" value="ARM_6"/>
    <property type="match status" value="1"/>
</dbReference>
<dbReference type="Proteomes" id="UP000504604">
    <property type="component" value="Linkage group LG12"/>
</dbReference>
<protein>
    <submittedName>
        <fullName evidence="4">BTB/POZ domain-containing protein At1g04390</fullName>
    </submittedName>
</protein>
<organism evidence="3 4">
    <name type="scientific">Sesamum indicum</name>
    <name type="common">Oriental sesame</name>
    <name type="synonym">Sesamum orientale</name>
    <dbReference type="NCBI Taxonomy" id="4182"/>
    <lineage>
        <taxon>Eukaryota</taxon>
        <taxon>Viridiplantae</taxon>
        <taxon>Streptophyta</taxon>
        <taxon>Embryophyta</taxon>
        <taxon>Tracheophyta</taxon>
        <taxon>Spermatophyta</taxon>
        <taxon>Magnoliopsida</taxon>
        <taxon>eudicotyledons</taxon>
        <taxon>Gunneridae</taxon>
        <taxon>Pentapetalae</taxon>
        <taxon>asterids</taxon>
        <taxon>lamiids</taxon>
        <taxon>Lamiales</taxon>
        <taxon>Pedaliaceae</taxon>
        <taxon>Sesamum</taxon>
    </lineage>
</organism>
<dbReference type="CDD" id="cd18186">
    <property type="entry name" value="BTB_POZ_ZBTB_KLHL-like"/>
    <property type="match status" value="1"/>
</dbReference>
<dbReference type="OrthoDB" id="418748at2759"/>
<feature type="domain" description="BTB" evidence="2">
    <location>
        <begin position="844"/>
        <end position="899"/>
    </location>
</feature>
<dbReference type="FunCoup" id="A0A6I9UCR0">
    <property type="interactions" value="1779"/>
</dbReference>
<evidence type="ECO:0000259" key="2">
    <source>
        <dbReference type="PROSITE" id="PS50097"/>
    </source>
</evidence>
<evidence type="ECO:0000313" key="4">
    <source>
        <dbReference type="RefSeq" id="XP_011095683.1"/>
    </source>
</evidence>
<dbReference type="InterPro" id="IPR016024">
    <property type="entry name" value="ARM-type_fold"/>
</dbReference>
<sequence>MRSSARHGAPESARGISAHVLTLHQRLYHALNLGCRSTESRGKWQCSDIEIQRLVLRSVDAFLDCISTETLQYPLVKDSVVDMVRALGSILEFKSQSILRLASSVVAKLVNILPSPMLQSHVLDLICPLADLLSSQQVPVAISCATSMNVILTKISSRQEREVSQILDETKVVGYLVHNVKQFCVDDKPIEYIEEMASVLSKILWRWPSFRFCVWSDPKFLHILESIRLVPGNSVKVAFLQLYSSLALCGYGAEKLLENGETLLQMMVGCMDSSNTNSVRMEAFKLARCLMLSRRGCVKMMRICCEPLLKAVMSTMNNWRSLYEKLDKSQMSVMEEACRLASITRWAGDHHSYLWKSGVDRLFLDLLVDNHTKILKLQRELSVNDLITVVQESQSANLSLSFRPYLWDILGGLAANCAENSDFERHGNELQLSVLIICACSSFVKSVGALCQVSRDGPTNMAECESATRAVLMMVYSPCKYISSLARSILCEILKSNGRDYVEYLLKILSRRLAGNKFGLPGNLEIVVTLMSLACYCSVPKYRKLIIKFQGMKTLVAFIMWWLNNPVHTKRASMVPHLRDSFTERSCCVPCTEEWEGEDMLLLFGLWILAELLHHSAGMGVHLSDSLEDFSEARLIQELQEICRNHKSHGSRWYAAYILSYFGIFGFPSKLGKRIGKSLGEKEHSDLKLDLANEESVYVHEVILTVRCPSLLPRRESVPKEKSSVGSNIKPYRERRSVKAVRLSAHVDQQSLLKLLEYVYLGYLQASEDLVKKLKIFARHCKLESLMQMLCRRNPKWDVPIPTFDLSPALGPAGEHFSNLLLESSTAEVVHWKCSSCCTQVPHLHVHKIILESSCDYLRALFQSGMQESHMQTIKVPVSWESLNKLVGWFYSEQLPVPTFDCIWDNMDPEQKFREVQSYLELCWLAEFWLIEDLHEECYKVVISCLDSSRYLSTKTIQIAANFSLWKLAQVAAEYMAPSYHHLRYSGELDALDSNLVEMVRAASVRLSQEGSRQFG</sequence>
<dbReference type="InParanoid" id="A0A6I9UCR0"/>
<dbReference type="Gene3D" id="3.30.710.10">
    <property type="entry name" value="Potassium Channel Kv1.1, Chain A"/>
    <property type="match status" value="2"/>
</dbReference>
<dbReference type="SMART" id="SM00225">
    <property type="entry name" value="BTB"/>
    <property type="match status" value="2"/>
</dbReference>
<dbReference type="PANTHER" id="PTHR35918:SF1">
    <property type="entry name" value="BTB DOMAIN-CONTAINING PROTEIN"/>
    <property type="match status" value="1"/>
</dbReference>
<dbReference type="InterPro" id="IPR000210">
    <property type="entry name" value="BTB/POZ_dom"/>
</dbReference>
<dbReference type="SUPFAM" id="SSF54695">
    <property type="entry name" value="POZ domain"/>
    <property type="match status" value="2"/>
</dbReference>
<dbReference type="InterPro" id="IPR011333">
    <property type="entry name" value="SKP1/BTB/POZ_sf"/>
</dbReference>
<dbReference type="KEGG" id="sind:105175060"/>
<comment type="pathway">
    <text evidence="1">Protein modification; protein ubiquitination.</text>
</comment>
<dbReference type="GeneID" id="105175060"/>
<accession>A0A6I9UCR0</accession>
<dbReference type="SUPFAM" id="SSF48371">
    <property type="entry name" value="ARM repeat"/>
    <property type="match status" value="1"/>
</dbReference>
<gene>
    <name evidence="4" type="primary">LOC105175060</name>
</gene>
<name>A0A6I9UCR0_SESIN</name>
<proteinExistence type="predicted"/>
<dbReference type="PROSITE" id="PS50097">
    <property type="entry name" value="BTB"/>
    <property type="match status" value="2"/>
</dbReference>
<dbReference type="InterPro" id="IPR044953">
    <property type="entry name" value="At1g04390-like"/>
</dbReference>
<dbReference type="RefSeq" id="XP_011095683.1">
    <property type="nucleotide sequence ID" value="XM_011097381.2"/>
</dbReference>
<evidence type="ECO:0000313" key="3">
    <source>
        <dbReference type="Proteomes" id="UP000504604"/>
    </source>
</evidence>
<dbReference type="PANTHER" id="PTHR35918">
    <property type="entry name" value="OS06G0674800 PROTEIN"/>
    <property type="match status" value="1"/>
</dbReference>
<reference evidence="4" key="1">
    <citation type="journal article" date="2011" name="BMC Genomics">
        <title>Characterization of the sesame (Sesamum indicum L.) global transcriptome using Illumina paired-end sequencing and development of EST-SSR markers.</title>
        <authorList>
            <person name="Wei W."/>
            <person name="Qi X."/>
            <person name="Wang L."/>
            <person name="Zhang Y."/>
            <person name="Hua W."/>
            <person name="Li D."/>
            <person name="Lv H."/>
            <person name="Zhang X."/>
        </authorList>
    </citation>
    <scope>NUCLEOTIDE SEQUENCE</scope>
</reference>
<feature type="domain" description="BTB" evidence="2">
    <location>
        <begin position="685"/>
        <end position="768"/>
    </location>
</feature>
<dbReference type="AlphaFoldDB" id="A0A6I9UCR0"/>
<evidence type="ECO:0000256" key="1">
    <source>
        <dbReference type="ARBA" id="ARBA00004906"/>
    </source>
</evidence>
<dbReference type="InterPro" id="IPR059007">
    <property type="entry name" value="ARM_At1g04390"/>
</dbReference>
<reference evidence="4" key="2">
    <citation type="submission" date="2025-08" db="UniProtKB">
        <authorList>
            <consortium name="RefSeq"/>
        </authorList>
    </citation>
    <scope>IDENTIFICATION</scope>
</reference>